<dbReference type="InterPro" id="IPR056792">
    <property type="entry name" value="PRC_RimM"/>
</dbReference>
<comment type="subcellular location">
    <subcellularLocation>
        <location evidence="5">Cytoplasm</location>
    </subcellularLocation>
</comment>
<evidence type="ECO:0000256" key="4">
    <source>
        <dbReference type="ARBA" id="ARBA00023186"/>
    </source>
</evidence>
<evidence type="ECO:0000313" key="9">
    <source>
        <dbReference type="EMBL" id="PWR20358.1"/>
    </source>
</evidence>
<dbReference type="GO" id="GO:0042274">
    <property type="term" value="P:ribosomal small subunit biogenesis"/>
    <property type="evidence" value="ECO:0007669"/>
    <property type="project" value="UniProtKB-UniRule"/>
</dbReference>
<dbReference type="Gene3D" id="2.40.30.60">
    <property type="entry name" value="RimM"/>
    <property type="match status" value="1"/>
</dbReference>
<dbReference type="GO" id="GO:0043022">
    <property type="term" value="F:ribosome binding"/>
    <property type="evidence" value="ECO:0007669"/>
    <property type="project" value="InterPro"/>
</dbReference>
<dbReference type="EMBL" id="QGLE01000009">
    <property type="protein sequence ID" value="PWR20358.1"/>
    <property type="molecule type" value="Genomic_DNA"/>
</dbReference>
<name>A0A317DZW6_9PROT</name>
<dbReference type="InterPro" id="IPR002676">
    <property type="entry name" value="RimM_N"/>
</dbReference>
<dbReference type="Pfam" id="PF01782">
    <property type="entry name" value="RimM"/>
    <property type="match status" value="1"/>
</dbReference>
<dbReference type="NCBIfam" id="TIGR02273">
    <property type="entry name" value="16S_RimM"/>
    <property type="match status" value="1"/>
</dbReference>
<evidence type="ECO:0000256" key="6">
    <source>
        <dbReference type="SAM" id="MobiDB-lite"/>
    </source>
</evidence>
<dbReference type="RefSeq" id="WP_109907032.1">
    <property type="nucleotide sequence ID" value="NZ_QGLE01000009.1"/>
</dbReference>
<dbReference type="PANTHER" id="PTHR33692:SF1">
    <property type="entry name" value="RIBOSOME MATURATION FACTOR RIMM"/>
    <property type="match status" value="1"/>
</dbReference>
<accession>A0A317DZW6</accession>
<evidence type="ECO:0000313" key="10">
    <source>
        <dbReference type="Proteomes" id="UP000245461"/>
    </source>
</evidence>
<comment type="caution">
    <text evidence="9">The sequence shown here is derived from an EMBL/GenBank/DDBJ whole genome shotgun (WGS) entry which is preliminary data.</text>
</comment>
<evidence type="ECO:0000256" key="5">
    <source>
        <dbReference type="HAMAP-Rule" id="MF_00014"/>
    </source>
</evidence>
<dbReference type="Proteomes" id="UP000245461">
    <property type="component" value="Unassembled WGS sequence"/>
</dbReference>
<dbReference type="SUPFAM" id="SSF50447">
    <property type="entry name" value="Translation proteins"/>
    <property type="match status" value="1"/>
</dbReference>
<comment type="similarity">
    <text evidence="5">Belongs to the RimM family.</text>
</comment>
<dbReference type="SUPFAM" id="SSF50346">
    <property type="entry name" value="PRC-barrel domain"/>
    <property type="match status" value="1"/>
</dbReference>
<dbReference type="InterPro" id="IPR011033">
    <property type="entry name" value="PRC_barrel-like_sf"/>
</dbReference>
<sequence length="205" mass="21196">MIAPGKTRPSTGTAETSAVDERAHVCVGAIAGAHGIRGEVKVKSFTSDPLDVGAYGPVLTDRGARLVLQPLRVQGQAVVARIEGVADRNAAEALRGRRLYVPREALPATEDEDEFYHADLLGLPVVDGAGELLGTVATIQDFGAGDMIEVAFPGGGSAFLAFTREIVPVVDIAAGRLVAHPPEGWADTGAEESDAPASDETGEVS</sequence>
<dbReference type="GO" id="GO:0005737">
    <property type="term" value="C:cytoplasm"/>
    <property type="evidence" value="ECO:0007669"/>
    <property type="project" value="UniProtKB-SubCell"/>
</dbReference>
<proteinExistence type="inferred from homology"/>
<comment type="subunit">
    <text evidence="5">Binds ribosomal protein uS19.</text>
</comment>
<evidence type="ECO:0000259" key="7">
    <source>
        <dbReference type="Pfam" id="PF01782"/>
    </source>
</evidence>
<keyword evidence="2 5" id="KW-0690">Ribosome biogenesis</keyword>
<evidence type="ECO:0000256" key="3">
    <source>
        <dbReference type="ARBA" id="ARBA00022552"/>
    </source>
</evidence>
<dbReference type="Pfam" id="PF24986">
    <property type="entry name" value="PRC_RimM"/>
    <property type="match status" value="1"/>
</dbReference>
<dbReference type="GO" id="GO:0006364">
    <property type="term" value="P:rRNA processing"/>
    <property type="evidence" value="ECO:0007669"/>
    <property type="project" value="UniProtKB-UniRule"/>
</dbReference>
<feature type="domain" description="Ribosome maturation factor RimM PRC barrel" evidence="8">
    <location>
        <begin position="118"/>
        <end position="185"/>
    </location>
</feature>
<dbReference type="Gene3D" id="2.30.30.240">
    <property type="entry name" value="PRC-barrel domain"/>
    <property type="match status" value="1"/>
</dbReference>
<comment type="domain">
    <text evidence="5">The PRC barrel domain binds ribosomal protein uS19.</text>
</comment>
<evidence type="ECO:0000256" key="2">
    <source>
        <dbReference type="ARBA" id="ARBA00022517"/>
    </source>
</evidence>
<dbReference type="InterPro" id="IPR009000">
    <property type="entry name" value="Transl_B-barrel_sf"/>
</dbReference>
<dbReference type="AlphaFoldDB" id="A0A317DZW6"/>
<gene>
    <name evidence="5" type="primary">rimM</name>
    <name evidence="9" type="ORF">DKG74_15235</name>
</gene>
<dbReference type="InterPro" id="IPR011961">
    <property type="entry name" value="RimM"/>
</dbReference>
<dbReference type="HAMAP" id="MF_00014">
    <property type="entry name" value="Ribosome_mat_RimM"/>
    <property type="match status" value="1"/>
</dbReference>
<evidence type="ECO:0000256" key="1">
    <source>
        <dbReference type="ARBA" id="ARBA00022490"/>
    </source>
</evidence>
<dbReference type="InterPro" id="IPR036976">
    <property type="entry name" value="RimM_N_sf"/>
</dbReference>
<feature type="region of interest" description="Disordered" evidence="6">
    <location>
        <begin position="183"/>
        <end position="205"/>
    </location>
</feature>
<keyword evidence="3 5" id="KW-0698">rRNA processing</keyword>
<evidence type="ECO:0000259" key="8">
    <source>
        <dbReference type="Pfam" id="PF24986"/>
    </source>
</evidence>
<feature type="domain" description="RimM N-terminal" evidence="7">
    <location>
        <begin position="26"/>
        <end position="104"/>
    </location>
</feature>
<protein>
    <recommendedName>
        <fullName evidence="5">Ribosome maturation factor RimM</fullName>
    </recommendedName>
</protein>
<organism evidence="9 10">
    <name type="scientific">Zavarzinia aquatilis</name>
    <dbReference type="NCBI Taxonomy" id="2211142"/>
    <lineage>
        <taxon>Bacteria</taxon>
        <taxon>Pseudomonadati</taxon>
        <taxon>Pseudomonadota</taxon>
        <taxon>Alphaproteobacteria</taxon>
        <taxon>Rhodospirillales</taxon>
        <taxon>Zavarziniaceae</taxon>
        <taxon>Zavarzinia</taxon>
    </lineage>
</organism>
<dbReference type="OrthoDB" id="9788191at2"/>
<dbReference type="GO" id="GO:0005840">
    <property type="term" value="C:ribosome"/>
    <property type="evidence" value="ECO:0007669"/>
    <property type="project" value="InterPro"/>
</dbReference>
<keyword evidence="1 5" id="KW-0963">Cytoplasm</keyword>
<reference evidence="9 10" key="1">
    <citation type="submission" date="2018-05" db="EMBL/GenBank/DDBJ databases">
        <title>Zavarzinia sp. HR-AS.</title>
        <authorList>
            <person name="Lee Y."/>
            <person name="Jeon C.O."/>
        </authorList>
    </citation>
    <scope>NUCLEOTIDE SEQUENCE [LARGE SCALE GENOMIC DNA]</scope>
    <source>
        <strain evidence="9 10">HR-AS</strain>
    </source>
</reference>
<keyword evidence="4 5" id="KW-0143">Chaperone</keyword>
<keyword evidence="10" id="KW-1185">Reference proteome</keyword>
<dbReference type="PANTHER" id="PTHR33692">
    <property type="entry name" value="RIBOSOME MATURATION FACTOR RIMM"/>
    <property type="match status" value="1"/>
</dbReference>
<comment type="function">
    <text evidence="5">An accessory protein needed during the final step in the assembly of 30S ribosomal subunit, possibly for assembly of the head region. Essential for efficient processing of 16S rRNA. May be needed both before and after RbfA during the maturation of 16S rRNA. It has affinity for free ribosomal 30S subunits but not for 70S ribosomes.</text>
</comment>